<organism evidence="1 2">
    <name type="scientific">Symbiodinium microadriaticum</name>
    <name type="common">Dinoflagellate</name>
    <name type="synonym">Zooxanthella microadriatica</name>
    <dbReference type="NCBI Taxonomy" id="2951"/>
    <lineage>
        <taxon>Eukaryota</taxon>
        <taxon>Sar</taxon>
        <taxon>Alveolata</taxon>
        <taxon>Dinophyceae</taxon>
        <taxon>Suessiales</taxon>
        <taxon>Symbiodiniaceae</taxon>
        <taxon>Symbiodinium</taxon>
    </lineage>
</organism>
<dbReference type="EMBL" id="LSRX01000864">
    <property type="protein sequence ID" value="OLP87345.1"/>
    <property type="molecule type" value="Genomic_DNA"/>
</dbReference>
<proteinExistence type="predicted"/>
<dbReference type="AlphaFoldDB" id="A0A1Q9CWT2"/>
<keyword evidence="2" id="KW-1185">Reference proteome</keyword>
<protein>
    <submittedName>
        <fullName evidence="1">Uncharacterized protein</fullName>
    </submittedName>
</protein>
<comment type="caution">
    <text evidence="1">The sequence shown here is derived from an EMBL/GenBank/DDBJ whole genome shotgun (WGS) entry which is preliminary data.</text>
</comment>
<evidence type="ECO:0000313" key="1">
    <source>
        <dbReference type="EMBL" id="OLP87345.1"/>
    </source>
</evidence>
<name>A0A1Q9CWT2_SYMMI</name>
<reference evidence="1 2" key="1">
    <citation type="submission" date="2016-02" db="EMBL/GenBank/DDBJ databases">
        <title>Genome analysis of coral dinoflagellate symbionts highlights evolutionary adaptations to a symbiotic lifestyle.</title>
        <authorList>
            <person name="Aranda M."/>
            <person name="Li Y."/>
            <person name="Liew Y.J."/>
            <person name="Baumgarten S."/>
            <person name="Simakov O."/>
            <person name="Wilson M."/>
            <person name="Piel J."/>
            <person name="Ashoor H."/>
            <person name="Bougouffa S."/>
            <person name="Bajic V.B."/>
            <person name="Ryu T."/>
            <person name="Ravasi T."/>
            <person name="Bayer T."/>
            <person name="Micklem G."/>
            <person name="Kim H."/>
            <person name="Bhak J."/>
            <person name="Lajeunesse T.C."/>
            <person name="Voolstra C.R."/>
        </authorList>
    </citation>
    <scope>NUCLEOTIDE SEQUENCE [LARGE SCALE GENOMIC DNA]</scope>
    <source>
        <strain evidence="1 2">CCMP2467</strain>
    </source>
</reference>
<evidence type="ECO:0000313" key="2">
    <source>
        <dbReference type="Proteomes" id="UP000186817"/>
    </source>
</evidence>
<dbReference type="Proteomes" id="UP000186817">
    <property type="component" value="Unassembled WGS sequence"/>
</dbReference>
<sequence length="307" mass="33278">MDAASDHGAPEIDFSHRRVELQNFSFWELYEQLAHRYELDVQSVYTKHDRAKTLEVESPKTVLAQTVASAKTVSIAEMASGVTIGSGDMKQPGLVVQDDLGLWDLSGLSKDLANRGDPPEGSFSVGVGSSELSNFEPRDCWILQIKAAAKVLWEIARAVAAREGADGQALHGEFLQELGVTARRFRACAILRRRAELGLCAETAAATAGLFASAERGCYECLGFSPAFGGQEVHRNGGNCRMRRWQGGFFAADDRGASGVGACFEERDRERRGRGSHSSGSLGGGNRFCWLGLRKHSSSAVWGQAQH</sequence>
<gene>
    <name evidence="1" type="ORF">AK812_SmicGene31439</name>
</gene>
<accession>A0A1Q9CWT2</accession>